<feature type="domain" description="DUF8206" evidence="2">
    <location>
        <begin position="335"/>
        <end position="393"/>
    </location>
</feature>
<accession>A0A8K0DHC6</accession>
<dbReference type="Pfam" id="PF26633">
    <property type="entry name" value="DUF8206"/>
    <property type="match status" value="1"/>
</dbReference>
<dbReference type="SUPFAM" id="SSF52540">
    <property type="entry name" value="P-loop containing nucleoside triphosphate hydrolases"/>
    <property type="match status" value="1"/>
</dbReference>
<evidence type="ECO:0000259" key="2">
    <source>
        <dbReference type="Pfam" id="PF26633"/>
    </source>
</evidence>
<feature type="coiled-coil region" evidence="1">
    <location>
        <begin position="532"/>
        <end position="559"/>
    </location>
</feature>
<dbReference type="InterPro" id="IPR058519">
    <property type="entry name" value="DUF8206"/>
</dbReference>
<protein>
    <recommendedName>
        <fullName evidence="2">DUF8206 domain-containing protein</fullName>
    </recommendedName>
</protein>
<evidence type="ECO:0000313" key="4">
    <source>
        <dbReference type="Proteomes" id="UP000801492"/>
    </source>
</evidence>
<dbReference type="PANTHER" id="PTHR32046">
    <property type="entry name" value="G DOMAIN-CONTAINING PROTEIN"/>
    <property type="match status" value="1"/>
</dbReference>
<dbReference type="PROSITE" id="PS00675">
    <property type="entry name" value="SIGMA54_INTERACT_1"/>
    <property type="match status" value="1"/>
</dbReference>
<comment type="caution">
    <text evidence="3">The sequence shown here is derived from an EMBL/GenBank/DDBJ whole genome shotgun (WGS) entry which is preliminary data.</text>
</comment>
<organism evidence="3 4">
    <name type="scientific">Ignelater luminosus</name>
    <name type="common">Cucubano</name>
    <name type="synonym">Pyrophorus luminosus</name>
    <dbReference type="NCBI Taxonomy" id="2038154"/>
    <lineage>
        <taxon>Eukaryota</taxon>
        <taxon>Metazoa</taxon>
        <taxon>Ecdysozoa</taxon>
        <taxon>Arthropoda</taxon>
        <taxon>Hexapoda</taxon>
        <taxon>Insecta</taxon>
        <taxon>Pterygota</taxon>
        <taxon>Neoptera</taxon>
        <taxon>Endopterygota</taxon>
        <taxon>Coleoptera</taxon>
        <taxon>Polyphaga</taxon>
        <taxon>Elateriformia</taxon>
        <taxon>Elateroidea</taxon>
        <taxon>Elateridae</taxon>
        <taxon>Agrypninae</taxon>
        <taxon>Pyrophorini</taxon>
        <taxon>Ignelater</taxon>
    </lineage>
</organism>
<dbReference type="PANTHER" id="PTHR32046:SF11">
    <property type="entry name" value="IMMUNE-ASSOCIATED NUCLEOTIDE-BINDING PROTEIN 10-LIKE"/>
    <property type="match status" value="1"/>
</dbReference>
<gene>
    <name evidence="3" type="ORF">ILUMI_01937</name>
</gene>
<name>A0A8K0DHC6_IGNLU</name>
<dbReference type="OrthoDB" id="2386367at2759"/>
<evidence type="ECO:0000256" key="1">
    <source>
        <dbReference type="SAM" id="Coils"/>
    </source>
</evidence>
<dbReference type="Proteomes" id="UP000801492">
    <property type="component" value="Unassembled WGS sequence"/>
</dbReference>
<dbReference type="Gene3D" id="3.40.50.300">
    <property type="entry name" value="P-loop containing nucleotide triphosphate hydrolases"/>
    <property type="match status" value="1"/>
</dbReference>
<sequence length="629" mass="72779">MARQFDNCPTYNILLLGETGVGKSTFINAFVNYLTFDNLLDAEREELTFLISTKFTVTDDNYRPRTIQVGSSANEVQEVGASATQSPTDYIFNVGNAYIRLIDTPGVGDTRGADQDNINFDKLLLHIGELSELHAICILLKPNESRITVMFEYCIKQLLSRLEKSASQNIVFLFTNTRGTNYRPGETLPSLIKLFEDTERRPPYVKIPISKDNIFCIDNESFRFLLILKNGIHFSDIEKNSFIASWQQSSNECLRMMTYISSLKPHKVQNTVSINEARRLIIHLSQPLADIAEMIQKNISVLQRKKDELQYCSDDVEELKKRLHIPVETLQIESLSQPRTVCTAAKCCKVYEVNGERTYHHEKPCCDPCYLKYIPIHSIIGAPELVFCQSMLSKDGNIPEMIFKGLRNLFFSFTNNTEQIDCTVCGCSYKYHKHIYYQSRAVQERIEDENIKSRLKNKESAKAAVEQLIHDIERRSAEFEEEQDIISKSTAKFAHFLQNNAITPYNDAYEYFLEYTIDREKSNGSLADFNRIKMFEDMLRRYKQEKRALDLALEKARQIDMSKTSLITPEDVMTTVSELYHLKYTGSKIKEMFDKQKQARRREVERQREVKVETKRRSGILNKLCNALF</sequence>
<dbReference type="InterPro" id="IPR027417">
    <property type="entry name" value="P-loop_NTPase"/>
</dbReference>
<keyword evidence="1" id="KW-0175">Coiled coil</keyword>
<reference evidence="3" key="1">
    <citation type="submission" date="2019-08" db="EMBL/GenBank/DDBJ databases">
        <title>The genome of the North American firefly Photinus pyralis.</title>
        <authorList>
            <consortium name="Photinus pyralis genome working group"/>
            <person name="Fallon T.R."/>
            <person name="Sander Lower S.E."/>
            <person name="Weng J.-K."/>
        </authorList>
    </citation>
    <scope>NUCLEOTIDE SEQUENCE</scope>
    <source>
        <strain evidence="3">TRF0915ILg1</strain>
        <tissue evidence="3">Whole body</tissue>
    </source>
</reference>
<feature type="coiled-coil region" evidence="1">
    <location>
        <begin position="455"/>
        <end position="482"/>
    </location>
</feature>
<dbReference type="InterPro" id="IPR025662">
    <property type="entry name" value="Sigma_54_int_dom_ATP-bd_1"/>
</dbReference>
<dbReference type="EMBL" id="VTPC01000812">
    <property type="protein sequence ID" value="KAF2904241.1"/>
    <property type="molecule type" value="Genomic_DNA"/>
</dbReference>
<keyword evidence="4" id="KW-1185">Reference proteome</keyword>
<dbReference type="AlphaFoldDB" id="A0A8K0DHC6"/>
<evidence type="ECO:0000313" key="3">
    <source>
        <dbReference type="EMBL" id="KAF2904241.1"/>
    </source>
</evidence>
<proteinExistence type="predicted"/>